<feature type="transmembrane region" description="Helical" evidence="1">
    <location>
        <begin position="20"/>
        <end position="41"/>
    </location>
</feature>
<keyword evidence="1" id="KW-1133">Transmembrane helix</keyword>
<evidence type="ECO:0000256" key="1">
    <source>
        <dbReference type="SAM" id="Phobius"/>
    </source>
</evidence>
<keyword evidence="1" id="KW-0472">Membrane</keyword>
<sequence length="76" mass="9242">MVYIILIKIPVYITITQYNFIYKFAINSIALLEICNLWIYFKLLFNYSYQNNFDYNNLDINNNQEVVEKTFNKPIE</sequence>
<dbReference type="RefSeq" id="WP_094049022.1">
    <property type="nucleotide sequence ID" value="NZ_CP022535.1"/>
</dbReference>
<dbReference type="KEGG" id="scou:SCORR_v1c05890"/>
<gene>
    <name evidence="2" type="ORF">SCORR_v1c05890</name>
</gene>
<keyword evidence="1" id="KW-0812">Transmembrane</keyword>
<organism evidence="2 3">
    <name type="scientific">Spiroplasma corruscae</name>
    <dbReference type="NCBI Taxonomy" id="216934"/>
    <lineage>
        <taxon>Bacteria</taxon>
        <taxon>Bacillati</taxon>
        <taxon>Mycoplasmatota</taxon>
        <taxon>Mollicutes</taxon>
        <taxon>Entomoplasmatales</taxon>
        <taxon>Spiroplasmataceae</taxon>
        <taxon>Spiroplasma</taxon>
    </lineage>
</organism>
<proteinExistence type="predicted"/>
<evidence type="ECO:0000313" key="2">
    <source>
        <dbReference type="EMBL" id="ASP28361.1"/>
    </source>
</evidence>
<dbReference type="EMBL" id="CP022535">
    <property type="protein sequence ID" value="ASP28361.1"/>
    <property type="molecule type" value="Genomic_DNA"/>
</dbReference>
<protein>
    <submittedName>
        <fullName evidence="2">Uncharacterized protein</fullName>
    </submittedName>
</protein>
<reference evidence="2 3" key="1">
    <citation type="submission" date="2017-07" db="EMBL/GenBank/DDBJ databases">
        <title>Complete genome sequence of Spiroplasma corruscae EC-1 (DSM 19793).</title>
        <authorList>
            <person name="Tsai Y.-M."/>
            <person name="Lo W.-S."/>
            <person name="Kuo C.-H."/>
        </authorList>
    </citation>
    <scope>NUCLEOTIDE SEQUENCE [LARGE SCALE GENOMIC DNA]</scope>
    <source>
        <strain evidence="2 3">EC-1</strain>
    </source>
</reference>
<evidence type="ECO:0000313" key="3">
    <source>
        <dbReference type="Proteomes" id="UP000203229"/>
    </source>
</evidence>
<accession>A0A222EPS9</accession>
<name>A0A222EPS9_9MOLU</name>
<dbReference type="Proteomes" id="UP000203229">
    <property type="component" value="Chromosome"/>
</dbReference>
<dbReference type="AlphaFoldDB" id="A0A222EPS9"/>
<keyword evidence="3" id="KW-1185">Reference proteome</keyword>